<evidence type="ECO:0000313" key="2">
    <source>
        <dbReference type="Proteomes" id="UP001143856"/>
    </source>
</evidence>
<proteinExistence type="predicted"/>
<gene>
    <name evidence="1" type="ORF">NUW58_g2007</name>
</gene>
<name>A0ACC1PKH8_9PEZI</name>
<keyword evidence="2" id="KW-1185">Reference proteome</keyword>
<evidence type="ECO:0000313" key="1">
    <source>
        <dbReference type="EMBL" id="KAJ2992918.1"/>
    </source>
</evidence>
<organism evidence="1 2">
    <name type="scientific">Xylaria curta</name>
    <dbReference type="NCBI Taxonomy" id="42375"/>
    <lineage>
        <taxon>Eukaryota</taxon>
        <taxon>Fungi</taxon>
        <taxon>Dikarya</taxon>
        <taxon>Ascomycota</taxon>
        <taxon>Pezizomycotina</taxon>
        <taxon>Sordariomycetes</taxon>
        <taxon>Xylariomycetidae</taxon>
        <taxon>Xylariales</taxon>
        <taxon>Xylariaceae</taxon>
        <taxon>Xylaria</taxon>
    </lineage>
</organism>
<dbReference type="EMBL" id="JAPDGR010000241">
    <property type="protein sequence ID" value="KAJ2992918.1"/>
    <property type="molecule type" value="Genomic_DNA"/>
</dbReference>
<sequence length="470" mass="51587">MLSKRLKPVRLFLALGEFVRMACTASPLNSIRVPATVPSEASHEIDLDFLGLAFEQASFARYAQDDRGSVNAFSTNLMDAIYSRTGGKPNIRLGGTSPDYGRYLPGQTQPALPVAEQDNYQDIGHTTIGPAYWNLTKNFPNAVYIIQVPLATTNISEPVAWAQSAVDIIGLDKIFSIQPGNEGDLYTNTFTGVDGIPLHPPQYQGNMNNETYVGNWTKYVSAIKDAVPGVPSGRYFTAFDTANQYDFAVERCFDLGIDADGVVKEVSAHYYQGQAGTAATLGSVLMNLTITHAHLDQFKVRIDWLRTNQPEIPFVLNEVGNSLQPKNTYEYQARLGSALWQVDFYLYSVAIGVARINYQQIMPYENSKPKRIVVVNMNYWNQTSSTEARGSVKLSFEVPKDVARLTVYHLNSPLGAGAAADTITYGGSQWTYDSLGKEIKNVQQDTEVLAVADGAASVTVASSEAVLVWL</sequence>
<reference evidence="1" key="1">
    <citation type="submission" date="2022-10" db="EMBL/GenBank/DDBJ databases">
        <title>Genome Sequence of Xylaria curta.</title>
        <authorList>
            <person name="Buettner E."/>
        </authorList>
    </citation>
    <scope>NUCLEOTIDE SEQUENCE</scope>
    <source>
        <strain evidence="1">Babe10</strain>
    </source>
</reference>
<protein>
    <submittedName>
        <fullName evidence="1">Uncharacterized protein</fullName>
    </submittedName>
</protein>
<dbReference type="Proteomes" id="UP001143856">
    <property type="component" value="Unassembled WGS sequence"/>
</dbReference>
<comment type="caution">
    <text evidence="1">The sequence shown here is derived from an EMBL/GenBank/DDBJ whole genome shotgun (WGS) entry which is preliminary data.</text>
</comment>
<accession>A0ACC1PKH8</accession>